<evidence type="ECO:0000313" key="3">
    <source>
        <dbReference type="EMBL" id="RKT47619.1"/>
    </source>
</evidence>
<comment type="caution">
    <text evidence="3">The sequence shown here is derived from an EMBL/GenBank/DDBJ whole genome shotgun (WGS) entry which is preliminary data.</text>
</comment>
<dbReference type="Proteomes" id="UP000274556">
    <property type="component" value="Unassembled WGS sequence"/>
</dbReference>
<organism evidence="3 4">
    <name type="scientific">Thiocapsa rosea</name>
    <dbReference type="NCBI Taxonomy" id="69360"/>
    <lineage>
        <taxon>Bacteria</taxon>
        <taxon>Pseudomonadati</taxon>
        <taxon>Pseudomonadota</taxon>
        <taxon>Gammaproteobacteria</taxon>
        <taxon>Chromatiales</taxon>
        <taxon>Chromatiaceae</taxon>
        <taxon>Thiocapsa</taxon>
    </lineage>
</organism>
<dbReference type="InterPro" id="IPR011006">
    <property type="entry name" value="CheY-like_superfamily"/>
</dbReference>
<reference evidence="3 4" key="1">
    <citation type="submission" date="2018-10" db="EMBL/GenBank/DDBJ databases">
        <title>Genomic Encyclopedia of Archaeal and Bacterial Type Strains, Phase II (KMG-II): from individual species to whole genera.</title>
        <authorList>
            <person name="Goeker M."/>
        </authorList>
    </citation>
    <scope>NUCLEOTIDE SEQUENCE [LARGE SCALE GENOMIC DNA]</scope>
    <source>
        <strain evidence="3 4">DSM 235</strain>
    </source>
</reference>
<keyword evidence="4" id="KW-1185">Reference proteome</keyword>
<comment type="caution">
    <text evidence="1">Lacks conserved residue(s) required for the propagation of feature annotation.</text>
</comment>
<evidence type="ECO:0000256" key="1">
    <source>
        <dbReference type="PROSITE-ProRule" id="PRU00169"/>
    </source>
</evidence>
<sequence>MDHPHTVVRCSVRGLGLLTLADGDGYALLAHVREHDPLLPIICTSGRCDLDARVKGLRSGFDHYLTKPFAPEELEALLAFELCRGVHRGASLGDDRPVPDGGRRSIHEGERTLVLDDRLAIPLTEAELGFLRKPFL</sequence>
<dbReference type="Gene3D" id="3.40.50.2300">
    <property type="match status" value="1"/>
</dbReference>
<evidence type="ECO:0000259" key="2">
    <source>
        <dbReference type="PROSITE" id="PS50110"/>
    </source>
</evidence>
<dbReference type="SUPFAM" id="SSF52172">
    <property type="entry name" value="CheY-like"/>
    <property type="match status" value="1"/>
</dbReference>
<dbReference type="PROSITE" id="PS50110">
    <property type="entry name" value="RESPONSE_REGULATORY"/>
    <property type="match status" value="1"/>
</dbReference>
<dbReference type="GO" id="GO:0000160">
    <property type="term" value="P:phosphorelay signal transduction system"/>
    <property type="evidence" value="ECO:0007669"/>
    <property type="project" value="InterPro"/>
</dbReference>
<gene>
    <name evidence="3" type="ORF">BDD21_5220</name>
</gene>
<accession>A0A495VE58</accession>
<proteinExistence type="predicted"/>
<evidence type="ECO:0000313" key="4">
    <source>
        <dbReference type="Proteomes" id="UP000274556"/>
    </source>
</evidence>
<dbReference type="EMBL" id="RBXL01000001">
    <property type="protein sequence ID" value="RKT47619.1"/>
    <property type="molecule type" value="Genomic_DNA"/>
</dbReference>
<feature type="domain" description="Response regulatory" evidence="2">
    <location>
        <begin position="1"/>
        <end position="82"/>
    </location>
</feature>
<protein>
    <submittedName>
        <fullName evidence="3">Response regulator receiver domain-containing protein</fullName>
    </submittedName>
</protein>
<dbReference type="AlphaFoldDB" id="A0A495VE58"/>
<dbReference type="RefSeq" id="WP_120799558.1">
    <property type="nucleotide sequence ID" value="NZ_RBXL01000001.1"/>
</dbReference>
<name>A0A495VE58_9GAMM</name>
<dbReference type="Pfam" id="PF00072">
    <property type="entry name" value="Response_reg"/>
    <property type="match status" value="1"/>
</dbReference>
<dbReference type="InterPro" id="IPR001789">
    <property type="entry name" value="Sig_transdc_resp-reg_receiver"/>
</dbReference>